<accession>A0AAN4ZL32</accession>
<gene>
    <name evidence="1" type="ORF">PMAYCL1PPCAC_11186</name>
</gene>
<proteinExistence type="predicted"/>
<dbReference type="EMBL" id="BTRK01000003">
    <property type="protein sequence ID" value="GMR40991.1"/>
    <property type="molecule type" value="Genomic_DNA"/>
</dbReference>
<dbReference type="PANTHER" id="PTHR21629:SF5">
    <property type="entry name" value="C6 DOMAIN-CONTAINING PROTEIN"/>
    <property type="match status" value="1"/>
</dbReference>
<feature type="non-terminal residue" evidence="1">
    <location>
        <position position="1"/>
    </location>
</feature>
<feature type="non-terminal residue" evidence="1">
    <location>
        <position position="83"/>
    </location>
</feature>
<protein>
    <submittedName>
        <fullName evidence="1">Uncharacterized protein</fullName>
    </submittedName>
</protein>
<dbReference type="Proteomes" id="UP001328107">
    <property type="component" value="Unassembled WGS sequence"/>
</dbReference>
<keyword evidence="2" id="KW-1185">Reference proteome</keyword>
<organism evidence="1 2">
    <name type="scientific">Pristionchus mayeri</name>
    <dbReference type="NCBI Taxonomy" id="1317129"/>
    <lineage>
        <taxon>Eukaryota</taxon>
        <taxon>Metazoa</taxon>
        <taxon>Ecdysozoa</taxon>
        <taxon>Nematoda</taxon>
        <taxon>Chromadorea</taxon>
        <taxon>Rhabditida</taxon>
        <taxon>Rhabditina</taxon>
        <taxon>Diplogasteromorpha</taxon>
        <taxon>Diplogasteroidea</taxon>
        <taxon>Neodiplogasteridae</taxon>
        <taxon>Pristionchus</taxon>
    </lineage>
</organism>
<reference evidence="2" key="1">
    <citation type="submission" date="2022-10" db="EMBL/GenBank/DDBJ databases">
        <title>Genome assembly of Pristionchus species.</title>
        <authorList>
            <person name="Yoshida K."/>
            <person name="Sommer R.J."/>
        </authorList>
    </citation>
    <scope>NUCLEOTIDE SEQUENCE [LARGE SCALE GENOMIC DNA]</scope>
    <source>
        <strain evidence="2">RS5460</strain>
    </source>
</reference>
<evidence type="ECO:0000313" key="1">
    <source>
        <dbReference type="EMBL" id="GMR40991.1"/>
    </source>
</evidence>
<name>A0AAN4ZL32_9BILA</name>
<dbReference type="AlphaFoldDB" id="A0AAN4ZL32"/>
<evidence type="ECO:0000313" key="2">
    <source>
        <dbReference type="Proteomes" id="UP001328107"/>
    </source>
</evidence>
<dbReference type="PANTHER" id="PTHR21629">
    <property type="entry name" value="C6 DOMAIN-CONTAINING PROTEIN"/>
    <property type="match status" value="1"/>
</dbReference>
<comment type="caution">
    <text evidence="1">The sequence shown here is derived from an EMBL/GenBank/DDBJ whole genome shotgun (WGS) entry which is preliminary data.</text>
</comment>
<sequence>FQYCCKSCRPVIYATTTAKPLAACQSCSQSLISITAAGVGAHAFASDVTTAKDGCSVRTFTCKGNGAAIEINAGDGVFSDEGD</sequence>